<gene>
    <name evidence="12" type="ORF">Godav_022315</name>
</gene>
<evidence type="ECO:0000256" key="10">
    <source>
        <dbReference type="ARBA" id="ARBA00047899"/>
    </source>
</evidence>
<keyword evidence="9" id="KW-0325">Glycoprotein</keyword>
<dbReference type="SUPFAM" id="SSF50985">
    <property type="entry name" value="RCC1/BLIP-II"/>
    <property type="match status" value="1"/>
</dbReference>
<dbReference type="Gene3D" id="2.130.10.30">
    <property type="entry name" value="Regulator of chromosome condensation 1/beta-lactamase-inhibitor protein II"/>
    <property type="match status" value="1"/>
</dbReference>
<evidence type="ECO:0000256" key="5">
    <source>
        <dbReference type="ARBA" id="ARBA00022989"/>
    </source>
</evidence>
<sequence>MFGEVECWGNSSEFGLLPHRTPFVSLSADGQRFCSIHEDDHEIECWGRNINVSSVLKAFGFLAIASSDSMTCGVQEVDLVLNCCGTNEQSSLDFSLHLHLCSPGVCSPSSCIDGKFAFNASILNESELTSLCAQNELKICLHCRTNCSVGYFPSSTCTANAD</sequence>
<evidence type="ECO:0000313" key="13">
    <source>
        <dbReference type="Proteomes" id="UP000593561"/>
    </source>
</evidence>
<keyword evidence="7" id="KW-1015">Disulfide bond</keyword>
<evidence type="ECO:0000256" key="2">
    <source>
        <dbReference type="ARBA" id="ARBA00012513"/>
    </source>
</evidence>
<keyword evidence="5" id="KW-1133">Transmembrane helix</keyword>
<reference evidence="12 13" key="1">
    <citation type="journal article" date="2019" name="Genome Biol. Evol.">
        <title>Insights into the evolution of the New World diploid cottons (Gossypium, subgenus Houzingenia) based on genome sequencing.</title>
        <authorList>
            <person name="Grover C.E."/>
            <person name="Arick M.A. 2nd"/>
            <person name="Thrash A."/>
            <person name="Conover J.L."/>
            <person name="Sanders W.S."/>
            <person name="Peterson D.G."/>
            <person name="Frelichowski J.E."/>
            <person name="Scheffler J.A."/>
            <person name="Scheffler B.E."/>
            <person name="Wendel J.F."/>
        </authorList>
    </citation>
    <scope>NUCLEOTIDE SEQUENCE [LARGE SCALE GENOMIC DNA]</scope>
    <source>
        <strain evidence="12">27</strain>
        <tissue evidence="12">Leaf</tissue>
    </source>
</reference>
<name>A0A7J8TBW7_GOSDV</name>
<dbReference type="AlphaFoldDB" id="A0A7J8TBW7"/>
<proteinExistence type="predicted"/>
<evidence type="ECO:0000256" key="4">
    <source>
        <dbReference type="ARBA" id="ARBA00022729"/>
    </source>
</evidence>
<comment type="catalytic activity">
    <reaction evidence="11">
        <text>L-seryl-[protein] + ATP = O-phospho-L-seryl-[protein] + ADP + H(+)</text>
        <dbReference type="Rhea" id="RHEA:17989"/>
        <dbReference type="Rhea" id="RHEA-COMP:9863"/>
        <dbReference type="Rhea" id="RHEA-COMP:11604"/>
        <dbReference type="ChEBI" id="CHEBI:15378"/>
        <dbReference type="ChEBI" id="CHEBI:29999"/>
        <dbReference type="ChEBI" id="CHEBI:30616"/>
        <dbReference type="ChEBI" id="CHEBI:83421"/>
        <dbReference type="ChEBI" id="CHEBI:456216"/>
        <dbReference type="EC" id="2.7.11.1"/>
    </reaction>
</comment>
<evidence type="ECO:0000256" key="1">
    <source>
        <dbReference type="ARBA" id="ARBA00004479"/>
    </source>
</evidence>
<keyword evidence="6" id="KW-0472">Membrane</keyword>
<dbReference type="PANTHER" id="PTHR47460:SF1">
    <property type="entry name" value="SERINE_THREONINE-PROTEIN KINASE-LIKE PROTEIN ACR4"/>
    <property type="match status" value="1"/>
</dbReference>
<keyword evidence="4" id="KW-0732">Signal</keyword>
<evidence type="ECO:0000256" key="7">
    <source>
        <dbReference type="ARBA" id="ARBA00023157"/>
    </source>
</evidence>
<dbReference type="EMBL" id="JABFAC010242794">
    <property type="protein sequence ID" value="MBA0635666.1"/>
    <property type="molecule type" value="Genomic_DNA"/>
</dbReference>
<comment type="catalytic activity">
    <reaction evidence="10">
        <text>L-threonyl-[protein] + ATP = O-phospho-L-threonyl-[protein] + ADP + H(+)</text>
        <dbReference type="Rhea" id="RHEA:46608"/>
        <dbReference type="Rhea" id="RHEA-COMP:11060"/>
        <dbReference type="Rhea" id="RHEA-COMP:11605"/>
        <dbReference type="ChEBI" id="CHEBI:15378"/>
        <dbReference type="ChEBI" id="CHEBI:30013"/>
        <dbReference type="ChEBI" id="CHEBI:30616"/>
        <dbReference type="ChEBI" id="CHEBI:61977"/>
        <dbReference type="ChEBI" id="CHEBI:456216"/>
        <dbReference type="EC" id="2.7.11.1"/>
    </reaction>
</comment>
<comment type="caution">
    <text evidence="12">The sequence shown here is derived from an EMBL/GenBank/DDBJ whole genome shotgun (WGS) entry which is preliminary data.</text>
</comment>
<comment type="subcellular location">
    <subcellularLocation>
        <location evidence="1">Membrane</location>
        <topology evidence="1">Single-pass type I membrane protein</topology>
    </subcellularLocation>
</comment>
<dbReference type="EC" id="2.7.11.1" evidence="2"/>
<evidence type="ECO:0000256" key="11">
    <source>
        <dbReference type="ARBA" id="ARBA00048679"/>
    </source>
</evidence>
<evidence type="ECO:0000256" key="3">
    <source>
        <dbReference type="ARBA" id="ARBA00022692"/>
    </source>
</evidence>
<dbReference type="GO" id="GO:0004674">
    <property type="term" value="F:protein serine/threonine kinase activity"/>
    <property type="evidence" value="ECO:0007669"/>
    <property type="project" value="UniProtKB-KW"/>
</dbReference>
<evidence type="ECO:0000256" key="8">
    <source>
        <dbReference type="ARBA" id="ARBA00023170"/>
    </source>
</evidence>
<organism evidence="12 13">
    <name type="scientific">Gossypium davidsonii</name>
    <name type="common">Davidson's cotton</name>
    <name type="synonym">Gossypium klotzschianum subsp. davidsonii</name>
    <dbReference type="NCBI Taxonomy" id="34287"/>
    <lineage>
        <taxon>Eukaryota</taxon>
        <taxon>Viridiplantae</taxon>
        <taxon>Streptophyta</taxon>
        <taxon>Embryophyta</taxon>
        <taxon>Tracheophyta</taxon>
        <taxon>Spermatophyta</taxon>
        <taxon>Magnoliopsida</taxon>
        <taxon>eudicotyledons</taxon>
        <taxon>Gunneridae</taxon>
        <taxon>Pentapetalae</taxon>
        <taxon>rosids</taxon>
        <taxon>malvids</taxon>
        <taxon>Malvales</taxon>
        <taxon>Malvaceae</taxon>
        <taxon>Malvoideae</taxon>
        <taxon>Gossypium</taxon>
    </lineage>
</organism>
<dbReference type="Proteomes" id="UP000593561">
    <property type="component" value="Unassembled WGS sequence"/>
</dbReference>
<keyword evidence="3" id="KW-0812">Transmembrane</keyword>
<keyword evidence="8" id="KW-0675">Receptor</keyword>
<evidence type="ECO:0000313" key="12">
    <source>
        <dbReference type="EMBL" id="MBA0635666.1"/>
    </source>
</evidence>
<accession>A0A7J8TBW7</accession>
<dbReference type="PANTHER" id="PTHR47460">
    <property type="entry name" value="SERINE/THREONINE-PROTEIN KINASE-LIKE PROTEIN ACR4"/>
    <property type="match status" value="1"/>
</dbReference>
<dbReference type="InterPro" id="IPR009091">
    <property type="entry name" value="RCC1/BLIP-II"/>
</dbReference>
<evidence type="ECO:0000256" key="6">
    <source>
        <dbReference type="ARBA" id="ARBA00023136"/>
    </source>
</evidence>
<evidence type="ECO:0000256" key="9">
    <source>
        <dbReference type="ARBA" id="ARBA00023180"/>
    </source>
</evidence>
<dbReference type="GO" id="GO:0016020">
    <property type="term" value="C:membrane"/>
    <property type="evidence" value="ECO:0007669"/>
    <property type="project" value="UniProtKB-SubCell"/>
</dbReference>
<protein>
    <recommendedName>
        <fullName evidence="2">non-specific serine/threonine protein kinase</fullName>
        <ecNumber evidence="2">2.7.11.1</ecNumber>
    </recommendedName>
</protein>
<keyword evidence="13" id="KW-1185">Reference proteome</keyword>